<proteinExistence type="predicted"/>
<evidence type="ECO:0000313" key="2">
    <source>
        <dbReference type="Proteomes" id="UP000249645"/>
    </source>
</evidence>
<name>A0A2W5H5Q8_9SPHI</name>
<dbReference type="AlphaFoldDB" id="A0A2W5H5Q8"/>
<evidence type="ECO:0000313" key="1">
    <source>
        <dbReference type="EMBL" id="PZP50892.1"/>
    </source>
</evidence>
<organism evidence="1 2">
    <name type="scientific">Pseudopedobacter saltans</name>
    <dbReference type="NCBI Taxonomy" id="151895"/>
    <lineage>
        <taxon>Bacteria</taxon>
        <taxon>Pseudomonadati</taxon>
        <taxon>Bacteroidota</taxon>
        <taxon>Sphingobacteriia</taxon>
        <taxon>Sphingobacteriales</taxon>
        <taxon>Sphingobacteriaceae</taxon>
        <taxon>Pseudopedobacter</taxon>
    </lineage>
</organism>
<accession>A0A2W5H5Q8</accession>
<dbReference type="EMBL" id="QFOI01000049">
    <property type="protein sequence ID" value="PZP50892.1"/>
    <property type="molecule type" value="Genomic_DNA"/>
</dbReference>
<feature type="non-terminal residue" evidence="1">
    <location>
        <position position="62"/>
    </location>
</feature>
<dbReference type="Proteomes" id="UP000249645">
    <property type="component" value="Unassembled WGS sequence"/>
</dbReference>
<comment type="caution">
    <text evidence="1">The sequence shown here is derived from an EMBL/GenBank/DDBJ whole genome shotgun (WGS) entry which is preliminary data.</text>
</comment>
<reference evidence="1 2" key="1">
    <citation type="submission" date="2017-11" db="EMBL/GenBank/DDBJ databases">
        <title>Infants hospitalized years apart are colonized by the same room-sourced microbial strains.</title>
        <authorList>
            <person name="Brooks B."/>
            <person name="Olm M.R."/>
            <person name="Firek B.A."/>
            <person name="Baker R."/>
            <person name="Thomas B.C."/>
            <person name="Morowitz M.J."/>
            <person name="Banfield J.F."/>
        </authorList>
    </citation>
    <scope>NUCLEOTIDE SEQUENCE [LARGE SCALE GENOMIC DNA]</scope>
    <source>
        <strain evidence="1">S2_009_000_R2_76</strain>
    </source>
</reference>
<protein>
    <submittedName>
        <fullName evidence="1">Uncharacterized protein</fullName>
    </submittedName>
</protein>
<gene>
    <name evidence="1" type="ORF">DI598_04500</name>
</gene>
<sequence>MYAQTNEIPLVEDGVSYKLAQYRKSRLKQIHYELNLNISENNLSDIDGTETIRFNITKQFKN</sequence>